<evidence type="ECO:0000256" key="1">
    <source>
        <dbReference type="ARBA" id="ARBA00022729"/>
    </source>
</evidence>
<dbReference type="EMBL" id="FUXE01000006">
    <property type="protein sequence ID" value="SJZ65098.1"/>
    <property type="molecule type" value="Genomic_DNA"/>
</dbReference>
<dbReference type="SUPFAM" id="SSF89392">
    <property type="entry name" value="Prokaryotic lipoproteins and lipoprotein localization factors"/>
    <property type="match status" value="1"/>
</dbReference>
<dbReference type="AlphaFoldDB" id="A0A1T4ME94"/>
<proteinExistence type="predicted"/>
<accession>A0A1T4ME94</accession>
<evidence type="ECO:0000313" key="2">
    <source>
        <dbReference type="EMBL" id="SJZ65098.1"/>
    </source>
</evidence>
<organism evidence="2 3">
    <name type="scientific">Porphyromonas circumdentaria</name>
    <dbReference type="NCBI Taxonomy" id="29524"/>
    <lineage>
        <taxon>Bacteria</taxon>
        <taxon>Pseudomonadati</taxon>
        <taxon>Bacteroidota</taxon>
        <taxon>Bacteroidia</taxon>
        <taxon>Bacteroidales</taxon>
        <taxon>Porphyromonadaceae</taxon>
        <taxon>Porphyromonas</taxon>
    </lineage>
</organism>
<dbReference type="InterPro" id="IPR004564">
    <property type="entry name" value="OM_lipoprot_carrier_LolA-like"/>
</dbReference>
<gene>
    <name evidence="2" type="ORF">SAMN02745171_00727</name>
</gene>
<protein>
    <submittedName>
        <fullName evidence="2">Outer membrane lipoprotein-sorting protein</fullName>
    </submittedName>
</protein>
<keyword evidence="3" id="KW-1185">Reference proteome</keyword>
<dbReference type="Pfam" id="PF03548">
    <property type="entry name" value="LolA"/>
    <property type="match status" value="1"/>
</dbReference>
<name>A0A1T4ME94_9PORP</name>
<keyword evidence="2" id="KW-0449">Lipoprotein</keyword>
<dbReference type="Proteomes" id="UP000190121">
    <property type="component" value="Unassembled WGS sequence"/>
</dbReference>
<keyword evidence="1" id="KW-0732">Signal</keyword>
<sequence length="212" mass="24267">MKKSVFKALTFSLLLLCVPVFLFAQREGLSQHLSPLKKQLEGGAEILFSSHTYTSTGELLQRDQGQLITYKEKFRLTYTVFTATYNGTLFSYYNKEEKTFTLMHPTVEDLATINPLAYLSTSQEMYTVRELPENKKGRAFSFTPKKNTMNIHHIELTISPKTGLPLELMTLFSDGTRVVMYIDSLVTQKNISNRLFSQKHSDYPGSELVDLR</sequence>
<dbReference type="Gene3D" id="2.50.20.10">
    <property type="entry name" value="Lipoprotein localisation LolA/LolB/LppX"/>
    <property type="match status" value="1"/>
</dbReference>
<dbReference type="RefSeq" id="WP_078736674.1">
    <property type="nucleotide sequence ID" value="NZ_FUXE01000006.1"/>
</dbReference>
<reference evidence="3" key="1">
    <citation type="submission" date="2017-02" db="EMBL/GenBank/DDBJ databases">
        <authorList>
            <person name="Varghese N."/>
            <person name="Submissions S."/>
        </authorList>
    </citation>
    <scope>NUCLEOTIDE SEQUENCE [LARGE SCALE GENOMIC DNA]</scope>
    <source>
        <strain evidence="3">ATCC 51356</strain>
    </source>
</reference>
<evidence type="ECO:0000313" key="3">
    <source>
        <dbReference type="Proteomes" id="UP000190121"/>
    </source>
</evidence>
<dbReference type="STRING" id="29524.SAMN02745171_00727"/>
<dbReference type="InterPro" id="IPR029046">
    <property type="entry name" value="LolA/LolB/LppX"/>
</dbReference>
<dbReference type="OrthoDB" id="1013897at2"/>